<feature type="region of interest" description="Disordered" evidence="1">
    <location>
        <begin position="82"/>
        <end position="102"/>
    </location>
</feature>
<accession>G4TW00</accession>
<reference evidence="3 4" key="1">
    <citation type="journal article" date="2011" name="PLoS Pathog.">
        <title>Endophytic Life Strategies Decoded by Genome and Transcriptome Analyses of the Mutualistic Root Symbiont Piriformospora indica.</title>
        <authorList>
            <person name="Zuccaro A."/>
            <person name="Lahrmann U."/>
            <person name="Guldener U."/>
            <person name="Langen G."/>
            <person name="Pfiffi S."/>
            <person name="Biedenkopf D."/>
            <person name="Wong P."/>
            <person name="Samans B."/>
            <person name="Grimm C."/>
            <person name="Basiewicz M."/>
            <person name="Murat C."/>
            <person name="Martin F."/>
            <person name="Kogel K.H."/>
        </authorList>
    </citation>
    <scope>NUCLEOTIDE SEQUENCE [LARGE SCALE GENOMIC DNA]</scope>
    <source>
        <strain evidence="3 4">DSM 11827</strain>
    </source>
</reference>
<dbReference type="Proteomes" id="UP000007148">
    <property type="component" value="Unassembled WGS sequence"/>
</dbReference>
<comment type="caution">
    <text evidence="3">The sequence shown here is derived from an EMBL/GenBank/DDBJ whole genome shotgun (WGS) entry which is preliminary data.</text>
</comment>
<feature type="transmembrane region" description="Helical" evidence="2">
    <location>
        <begin position="40"/>
        <end position="58"/>
    </location>
</feature>
<name>G4TW00_SERID</name>
<sequence length="210" mass="22411">MSLRTAATRLPRSTMRVAVMPKRSVGGTSTPPHNKRSKDLPWIVGGVAVLVPTVYYFVGSSALKHGENISNDAKAVPVAEKVGLSGQPGGKEDMPAGGPSNQDVQATLAREMRADAPKTAYHAEEEAAKKRQPAGGPSHDELEATIERELRTDAPKTAYYAEEEAAKKKQPAGGPSGDDVQASIQRGLRADAPKTAYQAEEESARKKQRI</sequence>
<evidence type="ECO:0000313" key="3">
    <source>
        <dbReference type="EMBL" id="CCA75493.1"/>
    </source>
</evidence>
<evidence type="ECO:0000256" key="2">
    <source>
        <dbReference type="SAM" id="Phobius"/>
    </source>
</evidence>
<keyword evidence="2" id="KW-0472">Membrane</keyword>
<dbReference type="OrthoDB" id="3268755at2759"/>
<evidence type="ECO:0000313" key="4">
    <source>
        <dbReference type="Proteomes" id="UP000007148"/>
    </source>
</evidence>
<gene>
    <name evidence="3" type="ORF">PIIN_09476</name>
</gene>
<feature type="region of interest" description="Disordered" evidence="1">
    <location>
        <begin position="115"/>
        <end position="210"/>
    </location>
</feature>
<keyword evidence="2" id="KW-1133">Transmembrane helix</keyword>
<feature type="compositionally biased region" description="Basic and acidic residues" evidence="1">
    <location>
        <begin position="138"/>
        <end position="154"/>
    </location>
</feature>
<proteinExistence type="predicted"/>
<feature type="compositionally biased region" description="Basic and acidic residues" evidence="1">
    <location>
        <begin position="115"/>
        <end position="129"/>
    </location>
</feature>
<evidence type="ECO:0000256" key="1">
    <source>
        <dbReference type="SAM" id="MobiDB-lite"/>
    </source>
</evidence>
<dbReference type="InParanoid" id="G4TW00"/>
<keyword evidence="2" id="KW-0812">Transmembrane</keyword>
<dbReference type="HOGENOM" id="CLU_1415980_0_0_1"/>
<dbReference type="AlphaFoldDB" id="G4TW00"/>
<keyword evidence="4" id="KW-1185">Reference proteome</keyword>
<protein>
    <submittedName>
        <fullName evidence="3">Uncharacterized protein</fullName>
    </submittedName>
</protein>
<organism evidence="3 4">
    <name type="scientific">Serendipita indica (strain DSM 11827)</name>
    <name type="common">Root endophyte fungus</name>
    <name type="synonym">Piriformospora indica</name>
    <dbReference type="NCBI Taxonomy" id="1109443"/>
    <lineage>
        <taxon>Eukaryota</taxon>
        <taxon>Fungi</taxon>
        <taxon>Dikarya</taxon>
        <taxon>Basidiomycota</taxon>
        <taxon>Agaricomycotina</taxon>
        <taxon>Agaricomycetes</taxon>
        <taxon>Sebacinales</taxon>
        <taxon>Serendipitaceae</taxon>
        <taxon>Serendipita</taxon>
    </lineage>
</organism>
<dbReference type="EMBL" id="CAFZ01000460">
    <property type="protein sequence ID" value="CCA75493.1"/>
    <property type="molecule type" value="Genomic_DNA"/>
</dbReference>